<accession>A0A4Y2ECT0</accession>
<evidence type="ECO:0000313" key="1">
    <source>
        <dbReference type="EMBL" id="GBM26950.1"/>
    </source>
</evidence>
<evidence type="ECO:0000313" key="2">
    <source>
        <dbReference type="Proteomes" id="UP000499080"/>
    </source>
</evidence>
<sequence>MRYLCTKFHQNPKLVSWLICYMYFEDFAPTCPRDWVRAYLPLQYFKSAKEEHMHQVSSISPSMSVSPFVIHIMEILPHPTLKDWLRLIYPFNTLVHHALRAWVWTYLPVQNFKSGNEKPMYQIALKLY</sequence>
<dbReference type="AlphaFoldDB" id="A0A4Y2ECT0"/>
<protein>
    <submittedName>
        <fullName evidence="1">Uncharacterized protein</fullName>
    </submittedName>
</protein>
<proteinExistence type="predicted"/>
<reference evidence="1 2" key="1">
    <citation type="journal article" date="2019" name="Sci. Rep.">
        <title>Orb-weaving spider Araneus ventricosus genome elucidates the spidroin gene catalogue.</title>
        <authorList>
            <person name="Kono N."/>
            <person name="Nakamura H."/>
            <person name="Ohtoshi R."/>
            <person name="Moran D.A.P."/>
            <person name="Shinohara A."/>
            <person name="Yoshida Y."/>
            <person name="Fujiwara M."/>
            <person name="Mori M."/>
            <person name="Tomita M."/>
            <person name="Arakawa K."/>
        </authorList>
    </citation>
    <scope>NUCLEOTIDE SEQUENCE [LARGE SCALE GENOMIC DNA]</scope>
</reference>
<comment type="caution">
    <text evidence="1">The sequence shown here is derived from an EMBL/GenBank/DDBJ whole genome shotgun (WGS) entry which is preliminary data.</text>
</comment>
<dbReference type="Proteomes" id="UP000499080">
    <property type="component" value="Unassembled WGS sequence"/>
</dbReference>
<dbReference type="EMBL" id="BGPR01000573">
    <property type="protein sequence ID" value="GBM26950.1"/>
    <property type="molecule type" value="Genomic_DNA"/>
</dbReference>
<keyword evidence="2" id="KW-1185">Reference proteome</keyword>
<organism evidence="1 2">
    <name type="scientific">Araneus ventricosus</name>
    <name type="common">Orbweaver spider</name>
    <name type="synonym">Epeira ventricosa</name>
    <dbReference type="NCBI Taxonomy" id="182803"/>
    <lineage>
        <taxon>Eukaryota</taxon>
        <taxon>Metazoa</taxon>
        <taxon>Ecdysozoa</taxon>
        <taxon>Arthropoda</taxon>
        <taxon>Chelicerata</taxon>
        <taxon>Arachnida</taxon>
        <taxon>Araneae</taxon>
        <taxon>Araneomorphae</taxon>
        <taxon>Entelegynae</taxon>
        <taxon>Araneoidea</taxon>
        <taxon>Araneidae</taxon>
        <taxon>Araneus</taxon>
    </lineage>
</organism>
<name>A0A4Y2ECT0_ARAVE</name>
<gene>
    <name evidence="1" type="ORF">AVEN_196891_1</name>
</gene>